<dbReference type="PROSITE" id="PS51892">
    <property type="entry name" value="SUBTILASE"/>
    <property type="match status" value="1"/>
</dbReference>
<dbReference type="Pfam" id="PF00082">
    <property type="entry name" value="Peptidase_S8"/>
    <property type="match status" value="1"/>
</dbReference>
<dbReference type="AlphaFoldDB" id="A0A1J5RI34"/>
<keyword evidence="4" id="KW-0720">Serine protease</keyword>
<dbReference type="GO" id="GO:0006508">
    <property type="term" value="P:proteolysis"/>
    <property type="evidence" value="ECO:0007669"/>
    <property type="project" value="UniProtKB-KW"/>
</dbReference>
<evidence type="ECO:0000256" key="4">
    <source>
        <dbReference type="ARBA" id="ARBA00022825"/>
    </source>
</evidence>
<dbReference type="EMBL" id="MLJW01000249">
    <property type="protein sequence ID" value="OIQ91764.1"/>
    <property type="molecule type" value="Genomic_DNA"/>
</dbReference>
<protein>
    <submittedName>
        <fullName evidence="6">Serine protease AprX</fullName>
        <ecNumber evidence="6">3.4.21.-</ecNumber>
    </submittedName>
</protein>
<reference evidence="6" key="1">
    <citation type="submission" date="2016-10" db="EMBL/GenBank/DDBJ databases">
        <title>Sequence of Gallionella enrichment culture.</title>
        <authorList>
            <person name="Poehlein A."/>
            <person name="Muehling M."/>
            <person name="Daniel R."/>
        </authorList>
    </citation>
    <scope>NUCLEOTIDE SEQUENCE</scope>
</reference>
<evidence type="ECO:0000256" key="1">
    <source>
        <dbReference type="ARBA" id="ARBA00011073"/>
    </source>
</evidence>
<dbReference type="GO" id="GO:0004252">
    <property type="term" value="F:serine-type endopeptidase activity"/>
    <property type="evidence" value="ECO:0007669"/>
    <property type="project" value="InterPro"/>
</dbReference>
<keyword evidence="3 6" id="KW-0378">Hydrolase</keyword>
<evidence type="ECO:0000256" key="3">
    <source>
        <dbReference type="ARBA" id="ARBA00022801"/>
    </source>
</evidence>
<accession>A0A1J5RI34</accession>
<dbReference type="PRINTS" id="PR00723">
    <property type="entry name" value="SUBTILISIN"/>
</dbReference>
<keyword evidence="2 6" id="KW-0645">Protease</keyword>
<dbReference type="SUPFAM" id="SSF141571">
    <property type="entry name" value="Pentapeptide repeat-like"/>
    <property type="match status" value="1"/>
</dbReference>
<dbReference type="InterPro" id="IPR050131">
    <property type="entry name" value="Peptidase_S8_subtilisin-like"/>
</dbReference>
<dbReference type="EC" id="3.4.21.-" evidence="6"/>
<organism evidence="6">
    <name type="scientific">mine drainage metagenome</name>
    <dbReference type="NCBI Taxonomy" id="410659"/>
    <lineage>
        <taxon>unclassified sequences</taxon>
        <taxon>metagenomes</taxon>
        <taxon>ecological metagenomes</taxon>
    </lineage>
</organism>
<dbReference type="InterPro" id="IPR036852">
    <property type="entry name" value="Peptidase_S8/S53_dom_sf"/>
</dbReference>
<dbReference type="PANTHER" id="PTHR43806">
    <property type="entry name" value="PEPTIDASE S8"/>
    <property type="match status" value="1"/>
</dbReference>
<dbReference type="SUPFAM" id="SSF52743">
    <property type="entry name" value="Subtilisin-like"/>
    <property type="match status" value="1"/>
</dbReference>
<proteinExistence type="inferred from homology"/>
<dbReference type="InterPro" id="IPR000209">
    <property type="entry name" value="Peptidase_S8/S53_dom"/>
</dbReference>
<comment type="similarity">
    <text evidence="1">Belongs to the peptidase S8 family.</text>
</comment>
<comment type="caution">
    <text evidence="6">The sequence shown here is derived from an EMBL/GenBank/DDBJ whole genome shotgun (WGS) entry which is preliminary data.</text>
</comment>
<dbReference type="Gene3D" id="2.160.20.80">
    <property type="entry name" value="E3 ubiquitin-protein ligase SopA"/>
    <property type="match status" value="1"/>
</dbReference>
<feature type="domain" description="Peptidase S8/S53" evidence="5">
    <location>
        <begin position="101"/>
        <end position="384"/>
    </location>
</feature>
<dbReference type="Gene3D" id="3.40.50.200">
    <property type="entry name" value="Peptidase S8/S53 domain"/>
    <property type="match status" value="1"/>
</dbReference>
<dbReference type="PANTHER" id="PTHR43806:SF11">
    <property type="entry name" value="CEREVISIN-RELATED"/>
    <property type="match status" value="1"/>
</dbReference>
<evidence type="ECO:0000256" key="2">
    <source>
        <dbReference type="ARBA" id="ARBA00022670"/>
    </source>
</evidence>
<evidence type="ECO:0000313" key="6">
    <source>
        <dbReference type="EMBL" id="OIQ91764.1"/>
    </source>
</evidence>
<evidence type="ECO:0000259" key="5">
    <source>
        <dbReference type="Pfam" id="PF00082"/>
    </source>
</evidence>
<name>A0A1J5RI34_9ZZZZ</name>
<gene>
    <name evidence="6" type="primary">aprX</name>
    <name evidence="6" type="ORF">GALL_263030</name>
</gene>
<sequence length="628" mass="66418">MNRVGTPVAATLALALAATVSFAGTSYGLEPHPNATAASASASLLDSTWGDVKANQDGKATTSTGVWDPKSDLGSMYNLTKSIGAQDAWRMTDAQGQPVTGKGVTVALVDTGIAPVAGLDSAGKVINGPDLSFDGQSDATRYLDAYGHGTHMAGIIAGRDDTVTTGKLNDPTQFVGVAPDAKLLNVRVSSSDGSTDVSQVIAAIDWIVQHRHDNGMNVRVLNLSYGTNSRQSYEVDPLAKAVENAWAAGIVVVAASGNDGASTPLTMPAADPYILAVGSSDNQGTATTADDTLSSFTNTGDASRHSDLLAPGKSIVSLRDPGSYVDVHHPEGLVAGDTSGRLFRGSGTSQAAAVVSGAVALLLQAHPNLSPDQVKALLESSANPMPAESSVARGAGELNIGRALELPTPSAGTVAQTYPTSTGLGALELSRGDTHVVDNATGTVLAGEVDAFGAPWDGARWAAASTLGTAWMGGQWNSTRWSGDTWTSAGWASPCWSSTRWSDAEWSSTRWSSTRWSSTRWSDAAWLSTRWSSTRWSSTRWSDAAWLSTRWSSTRWSSTRWSSTRWSDADWSSTRWSSTRWSDADWSSTRWSSTRWSDADWSSTRWSSTRWSDADWSSTRWSASSWGV</sequence>
<dbReference type="InterPro" id="IPR015500">
    <property type="entry name" value="Peptidase_S8_subtilisin-rel"/>
</dbReference>